<dbReference type="InterPro" id="IPR008279">
    <property type="entry name" value="PEP-util_enz_mobile_dom"/>
</dbReference>
<evidence type="ECO:0000256" key="1">
    <source>
        <dbReference type="ARBA" id="ARBA00000683"/>
    </source>
</evidence>
<feature type="domain" description="PEP-utilising enzyme C-terminal" evidence="23">
    <location>
        <begin position="256"/>
        <end position="545"/>
    </location>
</feature>
<name>A0A3E2BNB6_9BACT</name>
<keyword evidence="13 17" id="KW-0479">Metal-binding</keyword>
<protein>
    <recommendedName>
        <fullName evidence="7 17">Phosphoenolpyruvate-protein phosphotransferase</fullName>
        <ecNumber evidence="6 17">2.7.3.9</ecNumber>
    </recommendedName>
    <alternativeName>
        <fullName evidence="16 17">Phosphotransferase system, enzyme I</fullName>
    </alternativeName>
</protein>
<dbReference type="PROSITE" id="PS00370">
    <property type="entry name" value="PEP_ENZYMES_PHOS_SITE"/>
    <property type="match status" value="1"/>
</dbReference>
<proteinExistence type="inferred from homology"/>
<keyword evidence="11 17" id="KW-0808">Transferase</keyword>
<dbReference type="InterPro" id="IPR015813">
    <property type="entry name" value="Pyrv/PenolPyrv_kinase-like_dom"/>
</dbReference>
<reference evidence="25 26" key="1">
    <citation type="submission" date="2018-08" db="EMBL/GenBank/DDBJ databases">
        <title>Genome analysis of the thermophilic bacterium of the candidate phylum Aminicenantes from deep subsurface aquifer revealed its physiology and ecological role.</title>
        <authorList>
            <person name="Kadnikov V.V."/>
            <person name="Mardanov A.V."/>
            <person name="Beletsky A.V."/>
            <person name="Karnachuk O.V."/>
            <person name="Ravin N.V."/>
        </authorList>
    </citation>
    <scope>NUCLEOTIDE SEQUENCE [LARGE SCALE GENOMIC DNA]</scope>
    <source>
        <strain evidence="25">BY38</strain>
    </source>
</reference>
<keyword evidence="10 17" id="KW-0762">Sugar transport</keyword>
<evidence type="ECO:0000256" key="21">
    <source>
        <dbReference type="SAM" id="Coils"/>
    </source>
</evidence>
<evidence type="ECO:0000256" key="11">
    <source>
        <dbReference type="ARBA" id="ARBA00022679"/>
    </source>
</evidence>
<dbReference type="GO" id="GO:0008965">
    <property type="term" value="F:phosphoenolpyruvate-protein phosphotransferase activity"/>
    <property type="evidence" value="ECO:0007669"/>
    <property type="project" value="UniProtKB-EC"/>
</dbReference>
<feature type="binding site" evidence="19">
    <location>
        <begin position="458"/>
        <end position="459"/>
    </location>
    <ligand>
        <name>phosphoenolpyruvate</name>
        <dbReference type="ChEBI" id="CHEBI:58702"/>
    </ligand>
</feature>
<dbReference type="Gene3D" id="3.20.20.60">
    <property type="entry name" value="Phosphoenolpyruvate-binding domains"/>
    <property type="match status" value="1"/>
</dbReference>
<keyword evidence="15 17" id="KW-0460">Magnesium</keyword>
<feature type="domain" description="PEP-utilising enzyme mobile" evidence="22">
    <location>
        <begin position="156"/>
        <end position="229"/>
    </location>
</feature>
<evidence type="ECO:0000256" key="15">
    <source>
        <dbReference type="ARBA" id="ARBA00022842"/>
    </source>
</evidence>
<dbReference type="SUPFAM" id="SSF47831">
    <property type="entry name" value="Enzyme I of the PEP:sugar phosphotransferase system HPr-binding (sub)domain"/>
    <property type="match status" value="1"/>
</dbReference>
<dbReference type="Pfam" id="PF00391">
    <property type="entry name" value="PEP-utilizers"/>
    <property type="match status" value="1"/>
</dbReference>
<dbReference type="Pfam" id="PF02896">
    <property type="entry name" value="PEP-utilizers_C"/>
    <property type="match status" value="1"/>
</dbReference>
<dbReference type="InterPro" id="IPR024692">
    <property type="entry name" value="PTS_EI"/>
</dbReference>
<dbReference type="InterPro" id="IPR018274">
    <property type="entry name" value="PEP_util_AS"/>
</dbReference>
<dbReference type="Gene3D" id="3.50.30.10">
    <property type="entry name" value="Phosphohistidine domain"/>
    <property type="match status" value="1"/>
</dbReference>
<evidence type="ECO:0000256" key="6">
    <source>
        <dbReference type="ARBA" id="ARBA00012232"/>
    </source>
</evidence>
<sequence>MEIIRLRGLGVSPGIAMGEASLSERVVFTSRREPIGERQVEDELKRLQRALDRTRQELTELKEHVRERIGDEQAFIFDAHLMMLDDQMLLSSLEKIIREEKVRTEWAISRVNTHFETLFDSLTDEYFQQRKTDLSDVLARIYRNLERKRDKKEDPDKPTILVAHELLPSEVALNISRKKIIGMALDMGGQTSHTAILARSLGIPAVVGLHDVSLQVKSGDFIIVDGTDGEVIINPTPAVRREFQSKKERYEVYQRELKKIARLKPETLDGARFKPLANIELPEEVEAAFSYGAEGIGLFRSEFIYLQRPSLPSEEDHLAIYQKMASSTHPRPVYIRTIDIGGEKSLPQLNIEKEPNPALGLRAIRFSLKNRELFRTQIRAILKASARKNVRLMVPMITEVEEVIELKRIVAELKAELKEKKVPFDENIPIGVMIEVPAAAVLIESIIKEVDYVSIGTNDLIQYYLAVDRGNESVSYLFKPHHPAVLRLLDRVIKVVNREGKEVTVCGEMAADPLSAIMLLGMGLRTFSMNPIFIPKVKKALRAVELKTAEEAVAEALKLKTAREIEEFMIEAILRRHPEAFLMSQIIS</sequence>
<feature type="domain" description="Phosphotransferase system enzyme I N-terminal" evidence="24">
    <location>
        <begin position="7"/>
        <end position="130"/>
    </location>
</feature>
<dbReference type="SUPFAM" id="SSF51621">
    <property type="entry name" value="Phosphoenolpyruvate/pyruvate domain"/>
    <property type="match status" value="1"/>
</dbReference>
<feature type="binding site" evidence="20">
    <location>
        <position position="435"/>
    </location>
    <ligand>
        <name>Mg(2+)</name>
        <dbReference type="ChEBI" id="CHEBI:18420"/>
    </ligand>
</feature>
<evidence type="ECO:0000313" key="25">
    <source>
        <dbReference type="EMBL" id="RFT16219.1"/>
    </source>
</evidence>
<evidence type="ECO:0000256" key="19">
    <source>
        <dbReference type="PIRSR" id="PIRSR000732-2"/>
    </source>
</evidence>
<gene>
    <name evidence="25" type="ORF">OP8BY_1823</name>
</gene>
<evidence type="ECO:0000256" key="7">
    <source>
        <dbReference type="ARBA" id="ARBA00016544"/>
    </source>
</evidence>
<evidence type="ECO:0000256" key="16">
    <source>
        <dbReference type="ARBA" id="ARBA00033235"/>
    </source>
</evidence>
<dbReference type="Gene3D" id="1.10.274.10">
    <property type="entry name" value="PtsI, HPr-binding domain"/>
    <property type="match status" value="1"/>
</dbReference>
<dbReference type="SUPFAM" id="SSF52009">
    <property type="entry name" value="Phosphohistidine domain"/>
    <property type="match status" value="1"/>
</dbReference>
<evidence type="ECO:0000256" key="3">
    <source>
        <dbReference type="ARBA" id="ARBA00002728"/>
    </source>
</evidence>
<dbReference type="Pfam" id="PF05524">
    <property type="entry name" value="PEP-utilisers_N"/>
    <property type="match status" value="1"/>
</dbReference>
<evidence type="ECO:0000259" key="24">
    <source>
        <dbReference type="Pfam" id="PF05524"/>
    </source>
</evidence>
<dbReference type="EMBL" id="QUAH01000004">
    <property type="protein sequence ID" value="RFT16219.1"/>
    <property type="molecule type" value="Genomic_DNA"/>
</dbReference>
<evidence type="ECO:0000259" key="23">
    <source>
        <dbReference type="Pfam" id="PF02896"/>
    </source>
</evidence>
<dbReference type="InterPro" id="IPR036618">
    <property type="entry name" value="PtsI_HPr-bd_sf"/>
</dbReference>
<evidence type="ECO:0000256" key="18">
    <source>
        <dbReference type="PIRSR" id="PIRSR000732-1"/>
    </source>
</evidence>
<keyword evidence="14 17" id="KW-0418">Kinase</keyword>
<accession>A0A3E2BNB6</accession>
<dbReference type="PANTHER" id="PTHR46244">
    <property type="entry name" value="PHOSPHOENOLPYRUVATE-PROTEIN PHOSPHOTRANSFERASE"/>
    <property type="match status" value="1"/>
</dbReference>
<dbReference type="InterPro" id="IPR008731">
    <property type="entry name" value="PTS_EIN"/>
</dbReference>
<evidence type="ECO:0000256" key="4">
    <source>
        <dbReference type="ARBA" id="ARBA00004496"/>
    </source>
</evidence>
<evidence type="ECO:0000313" key="26">
    <source>
        <dbReference type="Proteomes" id="UP000257323"/>
    </source>
</evidence>
<evidence type="ECO:0000256" key="14">
    <source>
        <dbReference type="ARBA" id="ARBA00022777"/>
    </source>
</evidence>
<comment type="function">
    <text evidence="3 17">General (non sugar-specific) component of the phosphoenolpyruvate-dependent sugar phosphotransferase system (sugar PTS). This major carbohydrate active-transport system catalyzes the phosphorylation of incoming sugar substrates concomitantly with their translocation across the cell membrane. Enzyme I transfers the phosphoryl group from phosphoenolpyruvate (PEP) to the phosphoryl carrier protein (HPr).</text>
</comment>
<evidence type="ECO:0000256" key="5">
    <source>
        <dbReference type="ARBA" id="ARBA00007837"/>
    </source>
</evidence>
<dbReference type="EC" id="2.7.3.9" evidence="6 17"/>
<comment type="catalytic activity">
    <reaction evidence="1 17">
        <text>L-histidyl-[protein] + phosphoenolpyruvate = N(pros)-phospho-L-histidyl-[protein] + pyruvate</text>
        <dbReference type="Rhea" id="RHEA:23880"/>
        <dbReference type="Rhea" id="RHEA-COMP:9745"/>
        <dbReference type="Rhea" id="RHEA-COMP:9746"/>
        <dbReference type="ChEBI" id="CHEBI:15361"/>
        <dbReference type="ChEBI" id="CHEBI:29979"/>
        <dbReference type="ChEBI" id="CHEBI:58702"/>
        <dbReference type="ChEBI" id="CHEBI:64837"/>
        <dbReference type="EC" id="2.7.3.9"/>
    </reaction>
</comment>
<comment type="caution">
    <text evidence="25">The sequence shown here is derived from an EMBL/GenBank/DDBJ whole genome shotgun (WGS) entry which is preliminary data.</text>
</comment>
<evidence type="ECO:0000256" key="9">
    <source>
        <dbReference type="ARBA" id="ARBA00022490"/>
    </source>
</evidence>
<dbReference type="GO" id="GO:0005737">
    <property type="term" value="C:cytoplasm"/>
    <property type="evidence" value="ECO:0007669"/>
    <property type="project" value="UniProtKB-SubCell"/>
</dbReference>
<evidence type="ECO:0000259" key="22">
    <source>
        <dbReference type="Pfam" id="PF00391"/>
    </source>
</evidence>
<comment type="subcellular location">
    <subcellularLocation>
        <location evidence="4 17">Cytoplasm</location>
    </subcellularLocation>
</comment>
<dbReference type="InterPro" id="IPR000121">
    <property type="entry name" value="PEP_util_C"/>
</dbReference>
<feature type="active site" description="Proton donor" evidence="18">
    <location>
        <position position="506"/>
    </location>
</feature>
<dbReference type="GO" id="GO:0009401">
    <property type="term" value="P:phosphoenolpyruvate-dependent sugar phosphotransferase system"/>
    <property type="evidence" value="ECO:0007669"/>
    <property type="project" value="UniProtKB-KW"/>
</dbReference>
<keyword evidence="8 17" id="KW-0813">Transport</keyword>
<dbReference type="InterPro" id="IPR006318">
    <property type="entry name" value="PTS_EI-like"/>
</dbReference>
<dbReference type="GO" id="GO:0046872">
    <property type="term" value="F:metal ion binding"/>
    <property type="evidence" value="ECO:0007669"/>
    <property type="project" value="UniProtKB-KW"/>
</dbReference>
<dbReference type="PIRSF" id="PIRSF000732">
    <property type="entry name" value="PTS_enzyme_I"/>
    <property type="match status" value="1"/>
</dbReference>
<organism evidence="25 26">
    <name type="scientific">Candidatus Saccharicenans subterraneus</name>
    <dbReference type="NCBI Taxonomy" id="2508984"/>
    <lineage>
        <taxon>Bacteria</taxon>
        <taxon>Candidatus Aminicenantota</taxon>
        <taxon>Candidatus Aminicenantia</taxon>
        <taxon>Candidatus Aminicenantales</taxon>
        <taxon>Candidatus Saccharicenantaceae</taxon>
        <taxon>Candidatus Saccharicenans</taxon>
    </lineage>
</organism>
<dbReference type="InterPro" id="IPR036637">
    <property type="entry name" value="Phosphohistidine_dom_sf"/>
</dbReference>
<dbReference type="PANTHER" id="PTHR46244:SF3">
    <property type="entry name" value="PHOSPHOENOLPYRUVATE-PROTEIN PHOSPHOTRANSFERASE"/>
    <property type="match status" value="1"/>
</dbReference>
<dbReference type="GO" id="GO:0016301">
    <property type="term" value="F:kinase activity"/>
    <property type="evidence" value="ECO:0007669"/>
    <property type="project" value="UniProtKB-KW"/>
</dbReference>
<evidence type="ECO:0000256" key="13">
    <source>
        <dbReference type="ARBA" id="ARBA00022723"/>
    </source>
</evidence>
<keyword evidence="21" id="KW-0175">Coiled coil</keyword>
<evidence type="ECO:0000256" key="10">
    <source>
        <dbReference type="ARBA" id="ARBA00022597"/>
    </source>
</evidence>
<feature type="binding site" evidence="19">
    <location>
        <position position="469"/>
    </location>
    <ligand>
        <name>phosphoenolpyruvate</name>
        <dbReference type="ChEBI" id="CHEBI:58702"/>
    </ligand>
</feature>
<evidence type="ECO:0000256" key="20">
    <source>
        <dbReference type="PIRSR" id="PIRSR000732-3"/>
    </source>
</evidence>
<evidence type="ECO:0000256" key="12">
    <source>
        <dbReference type="ARBA" id="ARBA00022683"/>
    </source>
</evidence>
<keyword evidence="25" id="KW-0670">Pyruvate</keyword>
<feature type="binding site" evidence="20">
    <location>
        <position position="459"/>
    </location>
    <ligand>
        <name>Mg(2+)</name>
        <dbReference type="ChEBI" id="CHEBI:18420"/>
    </ligand>
</feature>
<keyword evidence="12 17" id="KW-0598">Phosphotransferase system</keyword>
<dbReference type="NCBIfam" id="TIGR01417">
    <property type="entry name" value="PTS_I_fam"/>
    <property type="match status" value="1"/>
</dbReference>
<feature type="binding site" evidence="19">
    <location>
        <position position="300"/>
    </location>
    <ligand>
        <name>phosphoenolpyruvate</name>
        <dbReference type="ChEBI" id="CHEBI:58702"/>
    </ligand>
</feature>
<dbReference type="PRINTS" id="PR01736">
    <property type="entry name" value="PHPHTRNFRASE"/>
</dbReference>
<feature type="active site" description="Tele-phosphohistidine intermediate" evidence="18">
    <location>
        <position position="193"/>
    </location>
</feature>
<evidence type="ECO:0000256" key="2">
    <source>
        <dbReference type="ARBA" id="ARBA00001946"/>
    </source>
</evidence>
<evidence type="ECO:0000256" key="8">
    <source>
        <dbReference type="ARBA" id="ARBA00022448"/>
    </source>
</evidence>
<dbReference type="AlphaFoldDB" id="A0A3E2BNB6"/>
<feature type="binding site" evidence="19">
    <location>
        <position position="336"/>
    </location>
    <ligand>
        <name>phosphoenolpyruvate</name>
        <dbReference type="ChEBI" id="CHEBI:58702"/>
    </ligand>
</feature>
<comment type="similarity">
    <text evidence="5 17">Belongs to the PEP-utilizing enzyme family.</text>
</comment>
<keyword evidence="9 17" id="KW-0963">Cytoplasm</keyword>
<comment type="cofactor">
    <cofactor evidence="2 17 20">
        <name>Mg(2+)</name>
        <dbReference type="ChEBI" id="CHEBI:18420"/>
    </cofactor>
</comment>
<evidence type="ECO:0000256" key="17">
    <source>
        <dbReference type="PIRNR" id="PIRNR000732"/>
    </source>
</evidence>
<dbReference type="Proteomes" id="UP000257323">
    <property type="component" value="Unassembled WGS sequence"/>
</dbReference>
<dbReference type="InterPro" id="IPR050499">
    <property type="entry name" value="PEP-utilizing_PTS_enzyme"/>
</dbReference>
<dbReference type="InterPro" id="IPR040442">
    <property type="entry name" value="Pyrv_kinase-like_dom_sf"/>
</dbReference>
<feature type="coiled-coil region" evidence="21">
    <location>
        <begin position="37"/>
        <end position="64"/>
    </location>
</feature>